<accession>A0A1S6HSV7</accession>
<dbReference type="KEGG" id="spsw:Sps_03478"/>
<organism evidence="1 2">
    <name type="scientific">Shewanella psychrophila</name>
    <dbReference type="NCBI Taxonomy" id="225848"/>
    <lineage>
        <taxon>Bacteria</taxon>
        <taxon>Pseudomonadati</taxon>
        <taxon>Pseudomonadota</taxon>
        <taxon>Gammaproteobacteria</taxon>
        <taxon>Alteromonadales</taxon>
        <taxon>Shewanellaceae</taxon>
        <taxon>Shewanella</taxon>
    </lineage>
</organism>
<gene>
    <name evidence="1" type="ORF">Sps_03478</name>
</gene>
<protein>
    <submittedName>
        <fullName evidence="1">Uncharacterized protein</fullName>
    </submittedName>
</protein>
<dbReference type="OrthoDB" id="6267519at2"/>
<evidence type="ECO:0000313" key="2">
    <source>
        <dbReference type="Proteomes" id="UP000189545"/>
    </source>
</evidence>
<name>A0A1S6HSV7_9GAMM</name>
<dbReference type="EMBL" id="CP014782">
    <property type="protein sequence ID" value="AQS38605.1"/>
    <property type="molecule type" value="Genomic_DNA"/>
</dbReference>
<dbReference type="STRING" id="225848.Sps_03478"/>
<evidence type="ECO:0000313" key="1">
    <source>
        <dbReference type="EMBL" id="AQS38605.1"/>
    </source>
</evidence>
<reference evidence="1 2" key="1">
    <citation type="submission" date="2016-03" db="EMBL/GenBank/DDBJ databases">
        <title>Complete genome sequence of Shewanella psychrophila WP2, a deep sea bacterium isolated from west Pacific sediment.</title>
        <authorList>
            <person name="Xu G."/>
            <person name="Jian H."/>
        </authorList>
    </citation>
    <scope>NUCLEOTIDE SEQUENCE [LARGE SCALE GENOMIC DNA]</scope>
    <source>
        <strain evidence="1 2">WP2</strain>
    </source>
</reference>
<dbReference type="AlphaFoldDB" id="A0A1S6HSV7"/>
<sequence>MKNSKSNVVSALCLKNMKVLRIQDKVITIDKPSKDFQQRAVEIIENIKGIRCCCNAVQFAGFCIRWNEDK</sequence>
<proteinExistence type="predicted"/>
<keyword evidence="2" id="KW-1185">Reference proteome</keyword>
<dbReference type="Proteomes" id="UP000189545">
    <property type="component" value="Chromosome"/>
</dbReference>